<sequence length="2013" mass="214322">MLPLALATVLAITDGPLSAGNHTLPRSLHNQLLRIARAPAESKLPLSNAHWATAARSYDGLAWESALDPLIAGVHVHSCSAKACVVQVPAINGTSFHLVEHNLTAVRRPSHLEPKYEAAKLLAQATYGPTLLDVARLSAKLVGPGGSSAVSEWIDEQIAAPATLHRAYFRARATPRGDMHTTLGGFSPACRAGSMWHRFALSQRDVGAPITVTARRGGALLIAVGGEPRTLVPHAKDFDVLGKLGLHSVSSPPWRGTVCHVVERVGARGSVALNCTSQTMLIAVRNVNLSFASSVGGGEPAEVMPANFLDVSAAAAPLKPVFSLASPTSGIGYSPTDREIFVLEALHAPCTLQGVVAQLGALMRRGGVWYKHDPRLAMARNTLEAPADLTTPLDQRLPGESCPRVAKNFLNAPTCVRRPACAAVDYSRTTLPLSHATLRKFYEVGGVYLYALDGLRLEGEARVSPCHGESRWVSLHAPCGSKASHVGPATPLDAATRATLAEAVRAAPSPWRRNIFVRNTTVNSPGAVSNGSCTTEAGGVTAIGARVEVDGVCWEHSHGKQLNVYDATAWRYTHDGSPRFGAGANPIEAFAKLPDWSGVAAQTTLRRLHLIGALGANVTFDRLPSSAQSPSLAAAFGASATLSTDAPEICGSPGEVASDPTHNHLYPIFWETTTGAQYHGIPELYRSQERGLLSVWPNVAFKANDQLRQRVAWALSQIYVISEQGYQTQASESWLTYYDLFVRHAFGNLRHLLTEVSYSAMMANYLSFFGSRSKASKGTPPDENYGRELMQLFTIGLVKLRDDGTVINDAHGKPIPTYDTQHMMAFSRAWTGFGHGLSRDNLGLSAWAFVDPMVITNFGSTGYKAYRDLFPKVDLNDGHLGDRYPLCAELPRRSFLRAGARYSYLGRKPTPKMQYARVSPALELRNTSALYRKLCRPANPPHGAHTSGGCTFLSEVTLEAPPVPGSSSSTHGGALPCDGAECRVDTLIVVGVRSATEVVYYEYIRPACVELAFYEGGRLVQNSSFLQPGAHGEPTHPPPHYRYVACADPATVAAGVACCESPTVHQNHSEDGKAKTYRAERVRFATAAARCKATDAHVCRSFGNGSRATGFASAFMYSWTSAECGAPVAQVDSAGLVTIVHPASSDPAFQPDSGNELRVRWAGGRFPSLAKTGGTDSCVSLGCKAHGSSCMCATRVVERAVFTDAAAVPTAADIEEQLTIGAPHPDSFDAGTYRACASAACAAAANRGVAVYLHRSSSGGEGAEADEEGLDRSFDASTMFRIVLNGTRPVYLTNKESIVRLNNSGGFEFRNPPTFHSFALPSARDAAYETEALLDHLFYHANTGPFVASQLIQRFVTSNPSPRYVASAVAAFKSGAHSGRTYSGHHGDLAATVAAILLDPEARSPTLDLDPAAGKLREPIVKLIGLLRSLEYVPSHGGELDLPRLEDKLGEQVFDSPTVFNFYFPDYAPDGAVAGAKLHSPEAQILTAPTAISHLNGVSSLVRNGLASCSGGFGMRCPPSKEALAQSDGVLAFSPRLPPNFTRAEAAQQTVAQLDVLLTGGRLHPANREYISDAVAAFLGANLSAPRLRTAVGVAEELFGLLPEFHATTFNARRAVKRTGCEVGADLFAQYTALKGPLAYNASALHSIDATASKAKPPCSTFGLHPGMNNIQTMYKAGELGYVANVGPLVEPLTPQALAGSPELPQLLFAHTTQKAATQTVHAQAISSAKGVLARLATALATKQSDDGAPYSSMLYSISGNAKAVQGGAPPKVLTGGGAVRWKRYAPLKEALGNLTAFESGSIFAETAAAAIQHANQDMEALGAVLDATALPGQTNSSTKFDARNPLSTQLEVVSKVIKARAQLRGERDLFFVSLGGWDTHTDQLTRLQKLTGQLDAAIGTFAAQMKLQGMWESVSLQMRGRFIPTTPWEAVFNAQAQWLGVRDEALLAAVLPNRANFDGDILLAKADVFKAATPTPRPGTKALAPDMEVEAHQHQRPCGLRRAVSLFVADAI</sequence>
<reference evidence="1" key="2">
    <citation type="submission" date="2024-10" db="UniProtKB">
        <authorList>
            <consortium name="EnsemblProtists"/>
        </authorList>
    </citation>
    <scope>IDENTIFICATION</scope>
</reference>
<dbReference type="InterPro" id="IPR014917">
    <property type="entry name" value="DUF1800"/>
</dbReference>
<dbReference type="PaxDb" id="2903-EOD35642"/>
<protein>
    <submittedName>
        <fullName evidence="1">Uncharacterized protein</fullName>
    </submittedName>
</protein>
<dbReference type="PANTHER" id="PTHR43737">
    <property type="entry name" value="BLL7424 PROTEIN"/>
    <property type="match status" value="1"/>
</dbReference>
<evidence type="ECO:0000313" key="1">
    <source>
        <dbReference type="EnsemblProtists" id="EOD35642"/>
    </source>
</evidence>
<accession>A0A0D3KIQ7</accession>
<dbReference type="Proteomes" id="UP000013827">
    <property type="component" value="Unassembled WGS sequence"/>
</dbReference>
<dbReference type="RefSeq" id="XP_005788071.1">
    <property type="nucleotide sequence ID" value="XM_005788014.1"/>
</dbReference>
<dbReference type="GeneID" id="17280913"/>
<dbReference type="eggNOG" id="ENOG502QSGJ">
    <property type="taxonomic scope" value="Eukaryota"/>
</dbReference>
<dbReference type="Pfam" id="PF08811">
    <property type="entry name" value="DUF1800"/>
    <property type="match status" value="2"/>
</dbReference>
<dbReference type="KEGG" id="ehx:EMIHUDRAFT_227419"/>
<evidence type="ECO:0000313" key="2">
    <source>
        <dbReference type="Proteomes" id="UP000013827"/>
    </source>
</evidence>
<proteinExistence type="predicted"/>
<dbReference type="EnsemblProtists" id="EOD35642">
    <property type="protein sequence ID" value="EOD35642"/>
    <property type="gene ID" value="EMIHUDRAFT_227419"/>
</dbReference>
<dbReference type="Pfam" id="PF07394">
    <property type="entry name" value="DUF1501"/>
    <property type="match status" value="1"/>
</dbReference>
<dbReference type="InterPro" id="IPR010869">
    <property type="entry name" value="DUF1501"/>
</dbReference>
<keyword evidence="2" id="KW-1185">Reference proteome</keyword>
<dbReference type="OMA" id="DEPRIET"/>
<dbReference type="PANTHER" id="PTHR43737:SF1">
    <property type="entry name" value="DUF1501 DOMAIN-CONTAINING PROTEIN"/>
    <property type="match status" value="1"/>
</dbReference>
<dbReference type="HOGENOM" id="CLU_000728_0_0_1"/>
<reference evidence="2" key="1">
    <citation type="journal article" date="2013" name="Nature">
        <title>Pan genome of the phytoplankton Emiliania underpins its global distribution.</title>
        <authorList>
            <person name="Read B.A."/>
            <person name="Kegel J."/>
            <person name="Klute M.J."/>
            <person name="Kuo A."/>
            <person name="Lefebvre S.C."/>
            <person name="Maumus F."/>
            <person name="Mayer C."/>
            <person name="Miller J."/>
            <person name="Monier A."/>
            <person name="Salamov A."/>
            <person name="Young J."/>
            <person name="Aguilar M."/>
            <person name="Claverie J.M."/>
            <person name="Frickenhaus S."/>
            <person name="Gonzalez K."/>
            <person name="Herman E.K."/>
            <person name="Lin Y.C."/>
            <person name="Napier J."/>
            <person name="Ogata H."/>
            <person name="Sarno A.F."/>
            <person name="Shmutz J."/>
            <person name="Schroeder D."/>
            <person name="de Vargas C."/>
            <person name="Verret F."/>
            <person name="von Dassow P."/>
            <person name="Valentin K."/>
            <person name="Van de Peer Y."/>
            <person name="Wheeler G."/>
            <person name="Dacks J.B."/>
            <person name="Delwiche C.F."/>
            <person name="Dyhrman S.T."/>
            <person name="Glockner G."/>
            <person name="John U."/>
            <person name="Richards T."/>
            <person name="Worden A.Z."/>
            <person name="Zhang X."/>
            <person name="Grigoriev I.V."/>
            <person name="Allen A.E."/>
            <person name="Bidle K."/>
            <person name="Borodovsky M."/>
            <person name="Bowler C."/>
            <person name="Brownlee C."/>
            <person name="Cock J.M."/>
            <person name="Elias M."/>
            <person name="Gladyshev V.N."/>
            <person name="Groth M."/>
            <person name="Guda C."/>
            <person name="Hadaegh A."/>
            <person name="Iglesias-Rodriguez M.D."/>
            <person name="Jenkins J."/>
            <person name="Jones B.M."/>
            <person name="Lawson T."/>
            <person name="Leese F."/>
            <person name="Lindquist E."/>
            <person name="Lobanov A."/>
            <person name="Lomsadze A."/>
            <person name="Malik S.B."/>
            <person name="Marsh M.E."/>
            <person name="Mackinder L."/>
            <person name="Mock T."/>
            <person name="Mueller-Roeber B."/>
            <person name="Pagarete A."/>
            <person name="Parker M."/>
            <person name="Probert I."/>
            <person name="Quesneville H."/>
            <person name="Raines C."/>
            <person name="Rensing S.A."/>
            <person name="Riano-Pachon D.M."/>
            <person name="Richier S."/>
            <person name="Rokitta S."/>
            <person name="Shiraiwa Y."/>
            <person name="Soanes D.M."/>
            <person name="van der Giezen M."/>
            <person name="Wahlund T.M."/>
            <person name="Williams B."/>
            <person name="Wilson W."/>
            <person name="Wolfe G."/>
            <person name="Wurch L.L."/>
        </authorList>
    </citation>
    <scope>NUCLEOTIDE SEQUENCE</scope>
</reference>
<organism evidence="1 2">
    <name type="scientific">Emiliania huxleyi (strain CCMP1516)</name>
    <dbReference type="NCBI Taxonomy" id="280463"/>
    <lineage>
        <taxon>Eukaryota</taxon>
        <taxon>Haptista</taxon>
        <taxon>Haptophyta</taxon>
        <taxon>Prymnesiophyceae</taxon>
        <taxon>Isochrysidales</taxon>
        <taxon>Noelaerhabdaceae</taxon>
        <taxon>Emiliania</taxon>
    </lineage>
</organism>
<name>A0A0D3KIQ7_EMIH1</name>